<dbReference type="Proteomes" id="UP000092596">
    <property type="component" value="Chromosome"/>
</dbReference>
<evidence type="ECO:0000313" key="2">
    <source>
        <dbReference type="Proteomes" id="UP000092596"/>
    </source>
</evidence>
<dbReference type="STRING" id="1630135.DAD186_20860"/>
<organism evidence="1 2">
    <name type="scientific">Dermabacter vaginalis</name>
    <dbReference type="NCBI Taxonomy" id="1630135"/>
    <lineage>
        <taxon>Bacteria</taxon>
        <taxon>Bacillati</taxon>
        <taxon>Actinomycetota</taxon>
        <taxon>Actinomycetes</taxon>
        <taxon>Micrococcales</taxon>
        <taxon>Dermabacteraceae</taxon>
        <taxon>Dermabacter</taxon>
    </lineage>
</organism>
<reference evidence="1 2" key="1">
    <citation type="submission" date="2015-06" db="EMBL/GenBank/DDBJ databases">
        <title>Investigation of pathophysiology for high-risk pregnancy and development of treatment modality based on it.</title>
        <authorList>
            <person name="Kim B.-C."/>
            <person name="Lim S."/>
        </authorList>
    </citation>
    <scope>NUCLEOTIDE SEQUENCE [LARGE SCALE GENOMIC DNA]</scope>
    <source>
        <strain evidence="1 2">AD1-86</strain>
    </source>
</reference>
<sequence length="77" mass="8330">MQTSAACPHIRCYQRSLSEEHTAALLSPLLSHSDLIACPEPKIWLEQGKPALARKGPVVCEFTTSLTVLIGDVAGDR</sequence>
<dbReference type="EMBL" id="CP012117">
    <property type="protein sequence ID" value="ANP28636.1"/>
    <property type="molecule type" value="Genomic_DNA"/>
</dbReference>
<protein>
    <submittedName>
        <fullName evidence="1">Uncharacterized protein</fullName>
    </submittedName>
</protein>
<proteinExistence type="predicted"/>
<name>A0A1B0ZL13_9MICO</name>
<gene>
    <name evidence="1" type="ORF">DAD186_20860</name>
</gene>
<dbReference type="KEGG" id="dva:DAD186_20860"/>
<dbReference type="AlphaFoldDB" id="A0A1B0ZL13"/>
<accession>A0A1B0ZL13</accession>
<evidence type="ECO:0000313" key="1">
    <source>
        <dbReference type="EMBL" id="ANP28636.1"/>
    </source>
</evidence>